<gene>
    <name evidence="1" type="ORF">KFK09_003292</name>
</gene>
<dbReference type="Proteomes" id="UP000829196">
    <property type="component" value="Unassembled WGS sequence"/>
</dbReference>
<evidence type="ECO:0000313" key="1">
    <source>
        <dbReference type="EMBL" id="KAI0527687.1"/>
    </source>
</evidence>
<keyword evidence="2" id="KW-1185">Reference proteome</keyword>
<organism evidence="1 2">
    <name type="scientific">Dendrobium nobile</name>
    <name type="common">Orchid</name>
    <dbReference type="NCBI Taxonomy" id="94219"/>
    <lineage>
        <taxon>Eukaryota</taxon>
        <taxon>Viridiplantae</taxon>
        <taxon>Streptophyta</taxon>
        <taxon>Embryophyta</taxon>
        <taxon>Tracheophyta</taxon>
        <taxon>Spermatophyta</taxon>
        <taxon>Magnoliopsida</taxon>
        <taxon>Liliopsida</taxon>
        <taxon>Asparagales</taxon>
        <taxon>Orchidaceae</taxon>
        <taxon>Epidendroideae</taxon>
        <taxon>Malaxideae</taxon>
        <taxon>Dendrobiinae</taxon>
        <taxon>Dendrobium</taxon>
    </lineage>
</organism>
<name>A0A8T3C3Q0_DENNO</name>
<evidence type="ECO:0000313" key="2">
    <source>
        <dbReference type="Proteomes" id="UP000829196"/>
    </source>
</evidence>
<sequence length="117" mass="13235">MKIKDQMEHTQRLSALKKHNLAPLHALFPNQRTNPGVRRIYGIWPARQRKKDGYLRNDQVPVVVVTSDPTEERRGGVTSDPTGRNVVKGGEQVIYRLVAKQAKSEQPEKGKSKPKQA</sequence>
<dbReference type="EMBL" id="JAGYWB010000003">
    <property type="protein sequence ID" value="KAI0527687.1"/>
    <property type="molecule type" value="Genomic_DNA"/>
</dbReference>
<accession>A0A8T3C3Q0</accession>
<reference evidence="1" key="1">
    <citation type="journal article" date="2022" name="Front. Genet.">
        <title>Chromosome-Scale Assembly of the Dendrobium nobile Genome Provides Insights Into the Molecular Mechanism of the Biosynthesis of the Medicinal Active Ingredient of Dendrobium.</title>
        <authorList>
            <person name="Xu Q."/>
            <person name="Niu S.-C."/>
            <person name="Li K.-L."/>
            <person name="Zheng P.-J."/>
            <person name="Zhang X.-J."/>
            <person name="Jia Y."/>
            <person name="Liu Y."/>
            <person name="Niu Y.-X."/>
            <person name="Yu L.-H."/>
            <person name="Chen D.-F."/>
            <person name="Zhang G.-Q."/>
        </authorList>
    </citation>
    <scope>NUCLEOTIDE SEQUENCE</scope>
    <source>
        <tissue evidence="1">Leaf</tissue>
    </source>
</reference>
<protein>
    <submittedName>
        <fullName evidence="1">Uncharacterized protein</fullName>
    </submittedName>
</protein>
<comment type="caution">
    <text evidence="1">The sequence shown here is derived from an EMBL/GenBank/DDBJ whole genome shotgun (WGS) entry which is preliminary data.</text>
</comment>
<dbReference type="AlphaFoldDB" id="A0A8T3C3Q0"/>
<proteinExistence type="predicted"/>